<feature type="domain" description="MBG" evidence="4">
    <location>
        <begin position="1703"/>
        <end position="1773"/>
    </location>
</feature>
<dbReference type="Pfam" id="PF19077">
    <property type="entry name" value="Big_13"/>
    <property type="match status" value="4"/>
</dbReference>
<name>A0A7U3Q3G0_9SPHI</name>
<dbReference type="Proteomes" id="UP000594759">
    <property type="component" value="Chromosome"/>
</dbReference>
<organism evidence="6 7">
    <name type="scientific">Pedobacter endophyticus</name>
    <dbReference type="NCBI Taxonomy" id="2789740"/>
    <lineage>
        <taxon>Bacteria</taxon>
        <taxon>Pseudomonadati</taxon>
        <taxon>Bacteroidota</taxon>
        <taxon>Sphingobacteriia</taxon>
        <taxon>Sphingobacteriales</taxon>
        <taxon>Sphingobacteriaceae</taxon>
        <taxon>Pedobacter</taxon>
    </lineage>
</organism>
<feature type="domain" description="YDG" evidence="3">
    <location>
        <begin position="1619"/>
        <end position="1689"/>
    </location>
</feature>
<dbReference type="Gene3D" id="2.40.10.500">
    <property type="match status" value="2"/>
</dbReference>
<reference evidence="6 7" key="1">
    <citation type="submission" date="2020-11" db="EMBL/GenBank/DDBJ databases">
        <title>Pedobacter endophytica, an endophytic bacteria isolated form Carex pumila.</title>
        <authorList>
            <person name="Peng Y."/>
            <person name="Jiang L."/>
            <person name="Lee J."/>
        </authorList>
    </citation>
    <scope>NUCLEOTIDE SEQUENCE [LARGE SCALE GENOMIC DNA]</scope>
    <source>
        <strain evidence="6 7">JBR3-12</strain>
    </source>
</reference>
<dbReference type="InterPro" id="IPR041248">
    <property type="entry name" value="YDG"/>
</dbReference>
<evidence type="ECO:0000256" key="1">
    <source>
        <dbReference type="SAM" id="MobiDB-lite"/>
    </source>
</evidence>
<dbReference type="Pfam" id="PF18657">
    <property type="entry name" value="YDG"/>
    <property type="match status" value="1"/>
</dbReference>
<dbReference type="KEGG" id="pex:IZT61_11990"/>
<gene>
    <name evidence="6" type="ORF">IZT61_11990</name>
</gene>
<evidence type="ECO:0000259" key="3">
    <source>
        <dbReference type="Pfam" id="PF18657"/>
    </source>
</evidence>
<evidence type="ECO:0000313" key="7">
    <source>
        <dbReference type="Proteomes" id="UP000594759"/>
    </source>
</evidence>
<feature type="domain" description="Bacterial Ig-like" evidence="5">
    <location>
        <begin position="320"/>
        <end position="413"/>
    </location>
</feature>
<dbReference type="SUPFAM" id="SSF49373">
    <property type="entry name" value="Invasin/intimin cell-adhesion fragments"/>
    <property type="match status" value="1"/>
</dbReference>
<feature type="domain" description="MBG" evidence="4">
    <location>
        <begin position="1780"/>
        <end position="1855"/>
    </location>
</feature>
<dbReference type="EMBL" id="CP064939">
    <property type="protein sequence ID" value="QPH37832.1"/>
    <property type="molecule type" value="Genomic_DNA"/>
</dbReference>
<dbReference type="RefSeq" id="WP_196097144.1">
    <property type="nucleotide sequence ID" value="NZ_CP064939.1"/>
</dbReference>
<accession>A0A7U3Q3G0</accession>
<feature type="chain" id="PRO_5032355280" evidence="2">
    <location>
        <begin position="28"/>
        <end position="2115"/>
    </location>
</feature>
<proteinExistence type="predicted"/>
<evidence type="ECO:0000313" key="6">
    <source>
        <dbReference type="EMBL" id="QPH37832.1"/>
    </source>
</evidence>
<dbReference type="Pfam" id="PF18676">
    <property type="entry name" value="MBG_2"/>
    <property type="match status" value="2"/>
</dbReference>
<feature type="domain" description="Bacterial Ig-like" evidence="5">
    <location>
        <begin position="632"/>
        <end position="708"/>
    </location>
</feature>
<evidence type="ECO:0000259" key="5">
    <source>
        <dbReference type="Pfam" id="PF19077"/>
    </source>
</evidence>
<protein>
    <submittedName>
        <fullName evidence="6">Gliding motility-associated C-terminal domain-containing protein</fullName>
    </submittedName>
</protein>
<keyword evidence="2" id="KW-0732">Signal</keyword>
<evidence type="ECO:0000256" key="2">
    <source>
        <dbReference type="SAM" id="SignalP"/>
    </source>
</evidence>
<dbReference type="InterPro" id="IPR026341">
    <property type="entry name" value="T9SS_type_B"/>
</dbReference>
<keyword evidence="7" id="KW-1185">Reference proteome</keyword>
<dbReference type="SUPFAM" id="SSF63829">
    <property type="entry name" value="Calcium-dependent phosphotriesterase"/>
    <property type="match status" value="1"/>
</dbReference>
<feature type="signal peptide" evidence="2">
    <location>
        <begin position="1"/>
        <end position="27"/>
    </location>
</feature>
<dbReference type="Gene3D" id="2.60.40.10">
    <property type="entry name" value="Immunoglobulins"/>
    <property type="match status" value="4"/>
</dbReference>
<evidence type="ECO:0000259" key="4">
    <source>
        <dbReference type="Pfam" id="PF18676"/>
    </source>
</evidence>
<dbReference type="NCBIfam" id="TIGR04131">
    <property type="entry name" value="Bac_Flav_CTERM"/>
    <property type="match status" value="1"/>
</dbReference>
<dbReference type="Pfam" id="PF13585">
    <property type="entry name" value="CHU_C"/>
    <property type="match status" value="1"/>
</dbReference>
<dbReference type="InterPro" id="IPR013783">
    <property type="entry name" value="Ig-like_fold"/>
</dbReference>
<dbReference type="NCBIfam" id="NF033510">
    <property type="entry name" value="Ca_tandemer"/>
    <property type="match status" value="3"/>
</dbReference>
<sequence length="2115" mass="214922">MKKFFTKESITFSVILLFLSLAFPALAQYTQTNLETGGLYTAMAKDRDNNLYITRVKSGSGGAIYEVVKYTYPNLSAGASTQVVYTGLTHGYQEFPWGLAIASNGDVYISTDFTDGTKNGQIIKVTKASNYTASSEFLSGRFFTALAVDASDNLYATEYNLNSGKYDVRKYTTTGAPGTGTLIYSSLSGSDGAYPTGLCVAADNAVYVAAPASSTTQGEIVKITSSGTTSQVSANQAPTALAVDAQNNLYASEKVGTGYQVTKYSTSGATSVIVTGLHENGFYYPWGIAEINGNYYVIDGDDLIIGGAVLILRPMIAAPSTPILAAASDSGNSNTDKITNVTLPTFSGTAEAASTVKLYEGATLLGTATATGGSWSITLTTALTAGVHKITATATNASDVTSPLSGELSITVDNVAPVAPSTPSLAAASDSGISSSDGITSATTVVFTGAAESGSTVVLYDTDGTTVLGSNVATGGNWSITTTALSSGVHSITAKARDVAGNTSTASSNKSITIDTTAPLAPSTPDLLAASDSGISSSDNITNNTTPTFSGTAESGSVITLYDSNGTTVLGTAVATGGNWSITSSALGSGAHNISAKSTDVAGNVSPASTTLAIVIDTTSPVAPSTPVCSAGNPTKNQTPTFTGTSESGATVNLYDGTTQIGSSLASGINWSIVSSTLAEGVHSITAKAVDAAGNVSASSSALALTIDLTAPVVTGITAGATYTAPVTKTITFNEGTATLNGTPFASGSNVSTVNSYALVVADAAGNVTNVNFSIINATPVITWANPSGIIYGTALSATQLNATANVPGSFVYTPASGTVLAAGTQTLTVDFTPTDAATYNPTSKTVNINVSKATPVITWANPSGIIYGTALSATQLNATSNVPGSFVYTPASGTVLAVGLQTLTVDFTPTDAANYNATSKTVSINVSKATPVITWANPSAITYGTALSATQLNATSNVPGNFVYTPASGTVLAVGLQTLTVDFTPTDAANYSVTSKTVSINVGKATPVITWANPSAITYGTALSATQLNATSNVPGSFTYTPASGTILGAGMQTLTVNFTPTDAVNYNATSKTVSINVGKATPVITWANPADITYGTALSATQLNATSNVAGSFTYTPASGTVLGAGMQTLTVDFTPTDAANYSATSKTVSINVGKATPVITWANPLDITYGTALSATQLNATSNVAGSFTYTPASGTVLGAGTQTLTVNFTPTNATNYSATSKTVSINVGKATPIITWADPADITYGTALLSTQLNATSNVAGSFVYTPASGTVLAAGMQALTVDFTPTDAANYSATSKTVSINVGKATPVITWANPSDITYGTALSATQLNATSNVAGSFTYTPASGIVLGAGVQTLTVNFTPTDAANYAATSKTVSINVGKATPVVTWANPSAITYGTALSATQLNATANIPGSFTYTPAVGTVLAAGMQALTVDFTPTDAANYSAISKTVSINVGKATPVITWANPLDITYGTALSATELNATSNVAGSFTYTPASGTVLAAGTQALKVDFTPTDATNYTATSKTVSINVGKAIPVITWANPSAITYGTALSATQLNATSNVAGNFVYTPASGTVLAAGTQTLTVDFTPTDGANYSSTSKLATINVVQKQISGTFTVSDKVYDGSTAATILTRNLTGVLTADQADVNLAAGTAAFANANAGTAKSVVASGMILTGAKAGNYVLSGVANASANISAKPIVITADAKTKVYGDADPAFTYSLAPNSLVGSDAITGALNRTAGENVGNYTINLNTLSASANYAITFNAASFQITQRPLLITINDKTKPYLAANPTFTATYSGFVGTENNSVFTTPLTIASVATTTSSVGTYPITGSGAAAANYNISYKQGTLTIAKTTQSITFNPLATKLVTDAPFVLQATASSGLSVTYISSNTNVARITNGNQVQIVGIGTTVITASQAGDSNFEAANPVTQNFTVIDNPPPVLSISSDKGNSISKGETARLTAIGALTYQWSNAEGIINGQNSAVLTIRPSATTTYTVTGFNQYGRSSSQTFTIEVRADFQVLDIHNVVTPNGDGKNDTWKVENIDMYPNNLVKIFDRAGKLVFEMKGYDNSWGGTYKGGVLPEGTYYYIIDFGKGIGVRKGFITIVGNQ</sequence>
<feature type="region of interest" description="Disordered" evidence="1">
    <location>
        <begin position="625"/>
        <end position="648"/>
    </location>
</feature>
<dbReference type="Gene3D" id="3.30.160.710">
    <property type="match status" value="1"/>
</dbReference>
<feature type="compositionally biased region" description="Polar residues" evidence="1">
    <location>
        <begin position="632"/>
        <end position="648"/>
    </location>
</feature>
<feature type="domain" description="Bacterial Ig-like" evidence="5">
    <location>
        <begin position="420"/>
        <end position="516"/>
    </location>
</feature>
<feature type="domain" description="Bacterial Ig-like" evidence="5">
    <location>
        <begin position="522"/>
        <end position="618"/>
    </location>
</feature>
<dbReference type="InterPro" id="IPR041286">
    <property type="entry name" value="MBG_2"/>
</dbReference>
<dbReference type="InterPro" id="IPR044016">
    <property type="entry name" value="Big_13"/>
</dbReference>
<dbReference type="InterPro" id="IPR008964">
    <property type="entry name" value="Invasin/intimin_cell_adhesion"/>
</dbReference>